<evidence type="ECO:0000313" key="3">
    <source>
        <dbReference type="Proteomes" id="UP000010466"/>
    </source>
</evidence>
<evidence type="ECO:0000256" key="1">
    <source>
        <dbReference type="SAM" id="Phobius"/>
    </source>
</evidence>
<gene>
    <name evidence="2" type="primary">MCYN0499</name>
    <name evidence="2" type="ordered locus">MCYN_0499</name>
</gene>
<dbReference type="EMBL" id="HF559394">
    <property type="protein sequence ID" value="CCP24231.1"/>
    <property type="molecule type" value="Genomic_DNA"/>
</dbReference>
<feature type="transmembrane region" description="Helical" evidence="1">
    <location>
        <begin position="6"/>
        <end position="25"/>
    </location>
</feature>
<dbReference type="AlphaFoldDB" id="L0RXB2"/>
<protein>
    <submittedName>
        <fullName evidence="2">Uncharacterized protein</fullName>
    </submittedName>
</protein>
<dbReference type="Proteomes" id="UP000010466">
    <property type="component" value="Chromosome"/>
</dbReference>
<keyword evidence="1" id="KW-0812">Transmembrane</keyword>
<organism evidence="2 3">
    <name type="scientific">Mycoplasmopsis cynos (strain C142)</name>
    <name type="common">Mycoplasma cynos</name>
    <dbReference type="NCBI Taxonomy" id="1246955"/>
    <lineage>
        <taxon>Bacteria</taxon>
        <taxon>Bacillati</taxon>
        <taxon>Mycoplasmatota</taxon>
        <taxon>Mycoplasmoidales</taxon>
        <taxon>Metamycoplasmataceae</taxon>
        <taxon>Mycoplasmopsis</taxon>
    </lineage>
</organism>
<proteinExistence type="predicted"/>
<dbReference type="HOGENOM" id="CLU_2330695_0_0_14"/>
<evidence type="ECO:0000313" key="2">
    <source>
        <dbReference type="EMBL" id="CCP24231.1"/>
    </source>
</evidence>
<sequence>MTIKYIQLNLAWLFLFWLYIIKIIITFDKYRPINNSQINKLLKNKVEKTIPKIMPPAIIVWIIKKIIFFIEKTFFIINTYFRFEKGSSIFLIYSFSFG</sequence>
<dbReference type="KEGG" id="mcy:MCYN_0499"/>
<accession>L0RXB2</accession>
<reference evidence="3" key="1">
    <citation type="journal article" date="2013" name="Genome Announc.">
        <title>Complete genome sequence of Mycoplasma cynos strain C142.</title>
        <authorList>
            <person name="Walker C.A."/>
            <person name="Mannering S.A."/>
            <person name="Shields S."/>
            <person name="Blake D.P."/>
            <person name="Brownlie J."/>
        </authorList>
    </citation>
    <scope>NUCLEOTIDE SEQUENCE [LARGE SCALE GENOMIC DNA]</scope>
    <source>
        <strain evidence="3">C142</strain>
    </source>
</reference>
<keyword evidence="3" id="KW-1185">Reference proteome</keyword>
<keyword evidence="1" id="KW-1133">Transmembrane helix</keyword>
<name>L0RXB2_MYCC1</name>
<keyword evidence="1" id="KW-0472">Membrane</keyword>